<dbReference type="Pfam" id="PF00712">
    <property type="entry name" value="DNA_pol3_beta"/>
    <property type="match status" value="1"/>
</dbReference>
<evidence type="ECO:0000256" key="11">
    <source>
        <dbReference type="SAM" id="MobiDB-lite"/>
    </source>
</evidence>
<proteinExistence type="inferred from homology"/>
<dbReference type="GO" id="GO:0003677">
    <property type="term" value="F:DNA binding"/>
    <property type="evidence" value="ECO:0007669"/>
    <property type="project" value="UniProtKB-UniRule"/>
</dbReference>
<keyword evidence="6 10" id="KW-0548">Nucleotidyltransferase</keyword>
<reference evidence="15 16" key="1">
    <citation type="submission" date="2017-06" db="EMBL/GenBank/DDBJ databases">
        <title>Novel microbial phyla capable of carbon fixation and sulfur reduction in deep-sea sediments.</title>
        <authorList>
            <person name="Huang J."/>
            <person name="Baker B."/>
            <person name="Wang Y."/>
        </authorList>
    </citation>
    <scope>NUCLEOTIDE SEQUENCE [LARGE SCALE GENOMIC DNA]</scope>
    <source>
        <strain evidence="15">B3_LCP</strain>
    </source>
</reference>
<dbReference type="InterPro" id="IPR022634">
    <property type="entry name" value="DNA_polIII_beta_N"/>
</dbReference>
<dbReference type="InterPro" id="IPR001001">
    <property type="entry name" value="DNA_polIII_beta"/>
</dbReference>
<organism evidence="15 16">
    <name type="scientific">candidate division LCP-89 bacterium B3_LCP</name>
    <dbReference type="NCBI Taxonomy" id="2012998"/>
    <lineage>
        <taxon>Bacteria</taxon>
        <taxon>Pseudomonadati</taxon>
        <taxon>Bacteria division LCP-89</taxon>
    </lineage>
</organism>
<evidence type="ECO:0000256" key="9">
    <source>
        <dbReference type="ARBA" id="ARBA00023125"/>
    </source>
</evidence>
<comment type="subunit">
    <text evidence="10">Forms a ring-shaped head-to-tail homodimer around DNA.</text>
</comment>
<comment type="similarity">
    <text evidence="2 10">Belongs to the beta sliding clamp family.</text>
</comment>
<dbReference type="InterPro" id="IPR022637">
    <property type="entry name" value="DNA_polIII_beta_cen"/>
</dbReference>
<keyword evidence="4 10" id="KW-0963">Cytoplasm</keyword>
<sequence length="373" mass="41276">MKFKVTQDPFLKGISKVSGVIPSRTPLTFLYNVHAVLEGNKLTLTGSDGDVFLITNVTVEGQEDGSVLVPARPLQELLRELPEAEIEVETTEDQHLLISTEKGRFNIPGEDPSRYPPAPEDKPPQKISFSPEELKSILDQTVFAVSHDELRPALTGLLLQFKTNEMRAVSTDGHRLVKLVKQRQSDETSAADDVEVIVPLKTLNLLQKNLEEVKSVDIFLATNRVVFDMDDMVITSKVVEGKFPSYDAVIPKDVPNKLLVDVGPLIASVKRVSIFANQINRLVVFKVTSDKIGISAEDPDSGRKAQEEIEATFEGDDLEIGYNANYLLEALRHVPDESIIVNLGTSTSAGLIRPNETKEGEELLMLLMPIRLQ</sequence>
<dbReference type="NCBIfam" id="TIGR00663">
    <property type="entry name" value="dnan"/>
    <property type="match status" value="1"/>
</dbReference>
<dbReference type="GO" id="GO:0009360">
    <property type="term" value="C:DNA polymerase III complex"/>
    <property type="evidence" value="ECO:0007669"/>
    <property type="project" value="InterPro"/>
</dbReference>
<evidence type="ECO:0000256" key="6">
    <source>
        <dbReference type="ARBA" id="ARBA00022695"/>
    </source>
</evidence>
<dbReference type="Pfam" id="PF02768">
    <property type="entry name" value="DNA_pol3_beta_3"/>
    <property type="match status" value="1"/>
</dbReference>
<protein>
    <recommendedName>
        <fullName evidence="3 10">Beta sliding clamp</fullName>
    </recommendedName>
</protein>
<dbReference type="PIRSF" id="PIRSF000804">
    <property type="entry name" value="DNA_pol_III_b"/>
    <property type="match status" value="1"/>
</dbReference>
<feature type="domain" description="DNA polymerase III beta sliding clamp N-terminal" evidence="12">
    <location>
        <begin position="1"/>
        <end position="116"/>
    </location>
</feature>
<dbReference type="Gene3D" id="3.10.150.10">
    <property type="entry name" value="DNA Polymerase III, subunit A, domain 2"/>
    <property type="match status" value="1"/>
</dbReference>
<evidence type="ECO:0000313" key="15">
    <source>
        <dbReference type="EMBL" id="TKJ42127.1"/>
    </source>
</evidence>
<evidence type="ECO:0000256" key="2">
    <source>
        <dbReference type="ARBA" id="ARBA00010752"/>
    </source>
</evidence>
<dbReference type="SUPFAM" id="SSF55979">
    <property type="entry name" value="DNA clamp"/>
    <property type="match status" value="3"/>
</dbReference>
<feature type="region of interest" description="Disordered" evidence="11">
    <location>
        <begin position="102"/>
        <end position="125"/>
    </location>
</feature>
<evidence type="ECO:0000256" key="4">
    <source>
        <dbReference type="ARBA" id="ARBA00022490"/>
    </source>
</evidence>
<evidence type="ECO:0000313" key="16">
    <source>
        <dbReference type="Proteomes" id="UP000319619"/>
    </source>
</evidence>
<dbReference type="Pfam" id="PF02767">
    <property type="entry name" value="DNA_pol3_beta_2"/>
    <property type="match status" value="1"/>
</dbReference>
<name>A0A532V569_UNCL8</name>
<feature type="domain" description="DNA polymerase III beta sliding clamp central" evidence="13">
    <location>
        <begin position="131"/>
        <end position="244"/>
    </location>
</feature>
<gene>
    <name evidence="15" type="primary">dnaN</name>
    <name evidence="15" type="ORF">CEE37_00175</name>
</gene>
<evidence type="ECO:0000256" key="10">
    <source>
        <dbReference type="PIRNR" id="PIRNR000804"/>
    </source>
</evidence>
<feature type="domain" description="DNA polymerase III beta sliding clamp C-terminal" evidence="14">
    <location>
        <begin position="249"/>
        <end position="365"/>
    </location>
</feature>
<dbReference type="Gene3D" id="3.70.10.10">
    <property type="match status" value="1"/>
</dbReference>
<evidence type="ECO:0000259" key="12">
    <source>
        <dbReference type="Pfam" id="PF00712"/>
    </source>
</evidence>
<dbReference type="CDD" id="cd00140">
    <property type="entry name" value="beta_clamp"/>
    <property type="match status" value="1"/>
</dbReference>
<dbReference type="GO" id="GO:0006271">
    <property type="term" value="P:DNA strand elongation involved in DNA replication"/>
    <property type="evidence" value="ECO:0007669"/>
    <property type="project" value="TreeGrafter"/>
</dbReference>
<keyword evidence="5 10" id="KW-0808">Transferase</keyword>
<evidence type="ECO:0000256" key="1">
    <source>
        <dbReference type="ARBA" id="ARBA00004496"/>
    </source>
</evidence>
<dbReference type="InterPro" id="IPR022635">
    <property type="entry name" value="DNA_polIII_beta_C"/>
</dbReference>
<comment type="caution">
    <text evidence="15">The sequence shown here is derived from an EMBL/GenBank/DDBJ whole genome shotgun (WGS) entry which is preliminary data.</text>
</comment>
<evidence type="ECO:0000256" key="7">
    <source>
        <dbReference type="ARBA" id="ARBA00022705"/>
    </source>
</evidence>
<dbReference type="GO" id="GO:0005737">
    <property type="term" value="C:cytoplasm"/>
    <property type="evidence" value="ECO:0007669"/>
    <property type="project" value="UniProtKB-SubCell"/>
</dbReference>
<comment type="subcellular location">
    <subcellularLocation>
        <location evidence="1 10">Cytoplasm</location>
    </subcellularLocation>
</comment>
<dbReference type="PANTHER" id="PTHR30478">
    <property type="entry name" value="DNA POLYMERASE III SUBUNIT BETA"/>
    <property type="match status" value="1"/>
</dbReference>
<dbReference type="EMBL" id="NJBN01000001">
    <property type="protein sequence ID" value="TKJ42127.1"/>
    <property type="molecule type" value="Genomic_DNA"/>
</dbReference>
<evidence type="ECO:0000256" key="3">
    <source>
        <dbReference type="ARBA" id="ARBA00021035"/>
    </source>
</evidence>
<dbReference type="GO" id="GO:0003887">
    <property type="term" value="F:DNA-directed DNA polymerase activity"/>
    <property type="evidence" value="ECO:0007669"/>
    <property type="project" value="UniProtKB-UniRule"/>
</dbReference>
<dbReference type="SMART" id="SM00480">
    <property type="entry name" value="POL3Bc"/>
    <property type="match status" value="1"/>
</dbReference>
<keyword evidence="7 10" id="KW-0235">DNA replication</keyword>
<dbReference type="AlphaFoldDB" id="A0A532V569"/>
<keyword evidence="9" id="KW-0238">DNA-binding</keyword>
<evidence type="ECO:0000256" key="5">
    <source>
        <dbReference type="ARBA" id="ARBA00022679"/>
    </source>
</evidence>
<evidence type="ECO:0000259" key="13">
    <source>
        <dbReference type="Pfam" id="PF02767"/>
    </source>
</evidence>
<dbReference type="PANTHER" id="PTHR30478:SF0">
    <property type="entry name" value="BETA SLIDING CLAMP"/>
    <property type="match status" value="1"/>
</dbReference>
<comment type="function">
    <text evidence="10">Confers DNA tethering and processivity to DNA polymerases and other proteins. Acts as a clamp, forming a ring around DNA (a reaction catalyzed by the clamp-loading complex) which diffuses in an ATP-independent manner freely and bidirectionally along dsDNA. Initially characterized for its ability to contact the catalytic subunit of DNA polymerase III (Pol III), a complex, multichain enzyme responsible for most of the replicative synthesis in bacteria; Pol III exhibits 3'-5' exonuclease proofreading activity. The beta chain is required for initiation of replication as well as for processivity of DNA replication.</text>
</comment>
<dbReference type="InterPro" id="IPR046938">
    <property type="entry name" value="DNA_clamp_sf"/>
</dbReference>
<accession>A0A532V569</accession>
<dbReference type="GO" id="GO:0008408">
    <property type="term" value="F:3'-5' exonuclease activity"/>
    <property type="evidence" value="ECO:0007669"/>
    <property type="project" value="InterPro"/>
</dbReference>
<evidence type="ECO:0000256" key="8">
    <source>
        <dbReference type="ARBA" id="ARBA00022932"/>
    </source>
</evidence>
<dbReference type="Proteomes" id="UP000319619">
    <property type="component" value="Unassembled WGS sequence"/>
</dbReference>
<evidence type="ECO:0000259" key="14">
    <source>
        <dbReference type="Pfam" id="PF02768"/>
    </source>
</evidence>
<keyword evidence="8 10" id="KW-0239">DNA-directed DNA polymerase</keyword>